<accession>A0AAE0XGU2</accession>
<reference evidence="1" key="2">
    <citation type="submission" date="2023-06" db="EMBL/GenBank/DDBJ databases">
        <authorList>
            <consortium name="Lawrence Berkeley National Laboratory"/>
            <person name="Haridas S."/>
            <person name="Hensen N."/>
            <person name="Bonometti L."/>
            <person name="Westerberg I."/>
            <person name="Brannstrom I.O."/>
            <person name="Guillou S."/>
            <person name="Cros-Aarteil S."/>
            <person name="Calhoun S."/>
            <person name="Kuo A."/>
            <person name="Mondo S."/>
            <person name="Pangilinan J."/>
            <person name="Riley R."/>
            <person name="Labutti K."/>
            <person name="Andreopoulos B."/>
            <person name="Lipzen A."/>
            <person name="Chen C."/>
            <person name="Yanf M."/>
            <person name="Daum C."/>
            <person name="Ng V."/>
            <person name="Clum A."/>
            <person name="Steindorff A."/>
            <person name="Ohm R."/>
            <person name="Martin F."/>
            <person name="Silar P."/>
            <person name="Natvig D."/>
            <person name="Lalanne C."/>
            <person name="Gautier V."/>
            <person name="Ament-Velasquez S.L."/>
            <person name="Kruys A."/>
            <person name="Hutchinson M.I."/>
            <person name="Powell A.J."/>
            <person name="Barry K."/>
            <person name="Miller A.N."/>
            <person name="Grigoriev I.V."/>
            <person name="Debuchy R."/>
            <person name="Gladieux P."/>
            <person name="Thoren M.H."/>
            <person name="Johannesson H."/>
        </authorList>
    </citation>
    <scope>NUCLEOTIDE SEQUENCE</scope>
    <source>
        <strain evidence="1">CBS 314.62</strain>
    </source>
</reference>
<dbReference type="PANTHER" id="PTHR39596:SF3">
    <property type="entry name" value="HETEROKARYON INCOMPATIBILITY DOMAIN-CONTAINING PROTEIN"/>
    <property type="match status" value="1"/>
</dbReference>
<proteinExistence type="predicted"/>
<organism evidence="1 2">
    <name type="scientific">Podospora appendiculata</name>
    <dbReference type="NCBI Taxonomy" id="314037"/>
    <lineage>
        <taxon>Eukaryota</taxon>
        <taxon>Fungi</taxon>
        <taxon>Dikarya</taxon>
        <taxon>Ascomycota</taxon>
        <taxon>Pezizomycotina</taxon>
        <taxon>Sordariomycetes</taxon>
        <taxon>Sordariomycetidae</taxon>
        <taxon>Sordariales</taxon>
        <taxon>Podosporaceae</taxon>
        <taxon>Podospora</taxon>
    </lineage>
</organism>
<evidence type="ECO:0000313" key="1">
    <source>
        <dbReference type="EMBL" id="KAK3693208.1"/>
    </source>
</evidence>
<keyword evidence="2" id="KW-1185">Reference proteome</keyword>
<name>A0AAE0XGU2_9PEZI</name>
<gene>
    <name evidence="1" type="ORF">B0T22DRAFT_35240</name>
</gene>
<dbReference type="AlphaFoldDB" id="A0AAE0XGU2"/>
<reference evidence="1" key="1">
    <citation type="journal article" date="2023" name="Mol. Phylogenet. Evol.">
        <title>Genome-scale phylogeny and comparative genomics of the fungal order Sordariales.</title>
        <authorList>
            <person name="Hensen N."/>
            <person name="Bonometti L."/>
            <person name="Westerberg I."/>
            <person name="Brannstrom I.O."/>
            <person name="Guillou S."/>
            <person name="Cros-Aarteil S."/>
            <person name="Calhoun S."/>
            <person name="Haridas S."/>
            <person name="Kuo A."/>
            <person name="Mondo S."/>
            <person name="Pangilinan J."/>
            <person name="Riley R."/>
            <person name="LaButti K."/>
            <person name="Andreopoulos B."/>
            <person name="Lipzen A."/>
            <person name="Chen C."/>
            <person name="Yan M."/>
            <person name="Daum C."/>
            <person name="Ng V."/>
            <person name="Clum A."/>
            <person name="Steindorff A."/>
            <person name="Ohm R.A."/>
            <person name="Martin F."/>
            <person name="Silar P."/>
            <person name="Natvig D.O."/>
            <person name="Lalanne C."/>
            <person name="Gautier V."/>
            <person name="Ament-Velasquez S.L."/>
            <person name="Kruys A."/>
            <person name="Hutchinson M.I."/>
            <person name="Powell A.J."/>
            <person name="Barry K."/>
            <person name="Miller A.N."/>
            <person name="Grigoriev I.V."/>
            <person name="Debuchy R."/>
            <person name="Gladieux P."/>
            <person name="Hiltunen Thoren M."/>
            <person name="Johannesson H."/>
        </authorList>
    </citation>
    <scope>NUCLEOTIDE SEQUENCE</scope>
    <source>
        <strain evidence="1">CBS 314.62</strain>
    </source>
</reference>
<evidence type="ECO:0000313" key="2">
    <source>
        <dbReference type="Proteomes" id="UP001270362"/>
    </source>
</evidence>
<dbReference type="PANTHER" id="PTHR39596">
    <property type="match status" value="1"/>
</dbReference>
<sequence>MDHIPLPADGGTRKPRIAFPYHCDDDDACRQYIWDYAGFDTFPQRAQINVSDVCNGRVPDHDLPRSCAFLQSWLWFGVLLETLGATKRNEGTLAGNYVIEDFLTAVGTRRYLCTKKLVAALATCRNYYDRQNPQAYTPGLIEKSIHRLNKASHFLNAAVASFARKAAQLPVDATKTGPGHQVMNMLWVVLSCQILWQTIFNFYDIRLDQAWTSLQNQHRQPLDLSFVNSFFRSNSDDQRWTWTLAEIARLPRDFLLRVHLTYYPRTQLQLGPYEETLLNGPLPILPLHASVSCPASCSMKTVPLKFVDQAAGAEYCVLLFQATTPDDTTGSDVALKASNIFLDRTTKKSAIPFVAFSHLLCWGLTNSVANALPACQLKRLQSMANNCFPRSPELHPVRFWIDTLSLPVRKALTARYDKCSVDQWDIFAAASFVVAPDPLLYKTTIGSSFELVSRVRLSEWKHSIWTLEQSLVSGRPIWSSAIVRDEKTWQDQSLILATLPKPTDLGLPPWSGQDGEGATAAAAAVATPAIAFTHYNLVRLVRAFAVDIRLFYHFMGENPWRMQVETPAESESRLKQPLMMEVYRVALHVHPDHYFFLAEDELRLLRPMWKVLSHTYAGAGNLSMDIAAVRVRLERMGQFWIDYFI</sequence>
<dbReference type="Proteomes" id="UP001270362">
    <property type="component" value="Unassembled WGS sequence"/>
</dbReference>
<comment type="caution">
    <text evidence="1">The sequence shown here is derived from an EMBL/GenBank/DDBJ whole genome shotgun (WGS) entry which is preliminary data.</text>
</comment>
<dbReference type="EMBL" id="JAULSO010000001">
    <property type="protein sequence ID" value="KAK3693208.1"/>
    <property type="molecule type" value="Genomic_DNA"/>
</dbReference>
<protein>
    <submittedName>
        <fullName evidence="1">Uncharacterized protein</fullName>
    </submittedName>
</protein>